<dbReference type="GO" id="GO:0030257">
    <property type="term" value="C:type III protein secretion system complex"/>
    <property type="evidence" value="ECO:0007669"/>
    <property type="project" value="InterPro"/>
</dbReference>
<dbReference type="GO" id="GO:0005737">
    <property type="term" value="C:cytoplasm"/>
    <property type="evidence" value="ECO:0007669"/>
    <property type="project" value="UniProtKB-SubCell"/>
</dbReference>
<keyword evidence="8" id="KW-0375">Hydrogen ion transport</keyword>
<evidence type="ECO:0000256" key="7">
    <source>
        <dbReference type="ARBA" id="ARBA00022741"/>
    </source>
</evidence>
<evidence type="ECO:0000256" key="3">
    <source>
        <dbReference type="ARBA" id="ARBA00012473"/>
    </source>
</evidence>
<dbReference type="InterPro" id="IPR027417">
    <property type="entry name" value="P-loop_NTPase"/>
</dbReference>
<dbReference type="PROSITE" id="PS00152">
    <property type="entry name" value="ATPASE_ALPHA_BETA"/>
    <property type="match status" value="1"/>
</dbReference>
<dbReference type="Gene3D" id="3.40.50.12240">
    <property type="match status" value="1"/>
</dbReference>
<dbReference type="GO" id="GO:0030254">
    <property type="term" value="P:protein secretion by the type III secretion system"/>
    <property type="evidence" value="ECO:0007669"/>
    <property type="project" value="InterPro"/>
</dbReference>
<dbReference type="InterPro" id="IPR003593">
    <property type="entry name" value="AAA+_ATPase"/>
</dbReference>
<keyword evidence="15" id="KW-0066">ATP synthesis</keyword>
<dbReference type="GO" id="GO:0005524">
    <property type="term" value="F:ATP binding"/>
    <property type="evidence" value="ECO:0007669"/>
    <property type="project" value="UniProtKB-KW"/>
</dbReference>
<dbReference type="InterPro" id="IPR020003">
    <property type="entry name" value="ATPase_a/bsu_AS"/>
</dbReference>
<keyword evidence="7" id="KW-0547">Nucleotide-binding</keyword>
<dbReference type="FunFam" id="3.40.50.12240:FF:000002">
    <property type="entry name" value="Flagellum-specific ATP synthase FliI"/>
    <property type="match status" value="1"/>
</dbReference>
<evidence type="ECO:0000256" key="1">
    <source>
        <dbReference type="ARBA" id="ARBA00004496"/>
    </source>
</evidence>
<comment type="similarity">
    <text evidence="2">Belongs to the ATPase alpha/beta chains family.</text>
</comment>
<evidence type="ECO:0000259" key="17">
    <source>
        <dbReference type="SMART" id="SM00382"/>
    </source>
</evidence>
<protein>
    <recommendedName>
        <fullName evidence="4">Flagellum-specific ATP synthase</fullName>
        <ecNumber evidence="3">7.1.2.2</ecNumber>
    </recommendedName>
</protein>
<dbReference type="Pfam" id="PF18269">
    <property type="entry name" value="T3SS_ATPase_C"/>
    <property type="match status" value="1"/>
</dbReference>
<dbReference type="SUPFAM" id="SSF52540">
    <property type="entry name" value="P-loop containing nucleoside triphosphate hydrolases"/>
    <property type="match status" value="1"/>
</dbReference>
<dbReference type="InterPro" id="IPR005714">
    <property type="entry name" value="ATPase_T3SS_FliI/YscN"/>
</dbReference>
<evidence type="ECO:0000256" key="6">
    <source>
        <dbReference type="ARBA" id="ARBA00022490"/>
    </source>
</evidence>
<accession>A0A8H9N191</accession>
<keyword evidence="6" id="KW-0963">Cytoplasm</keyword>
<evidence type="ECO:0000313" key="18">
    <source>
        <dbReference type="EMBL" id="HAS8540959.1"/>
    </source>
</evidence>
<keyword evidence="10" id="KW-0067">ATP-binding</keyword>
<evidence type="ECO:0000256" key="13">
    <source>
        <dbReference type="ARBA" id="ARBA00023065"/>
    </source>
</evidence>
<dbReference type="Proteomes" id="UP000863257">
    <property type="component" value="Unassembled WGS sequence"/>
</dbReference>
<dbReference type="InterPro" id="IPR000194">
    <property type="entry name" value="ATPase_F1/V1/A1_a/bsu_nucl-bd"/>
</dbReference>
<evidence type="ECO:0000256" key="4">
    <source>
        <dbReference type="ARBA" id="ARBA00020580"/>
    </source>
</evidence>
<dbReference type="GO" id="GO:0044781">
    <property type="term" value="P:bacterial-type flagellum organization"/>
    <property type="evidence" value="ECO:0007669"/>
    <property type="project" value="UniProtKB-KW"/>
</dbReference>
<evidence type="ECO:0000256" key="11">
    <source>
        <dbReference type="ARBA" id="ARBA00022927"/>
    </source>
</evidence>
<evidence type="ECO:0000313" key="19">
    <source>
        <dbReference type="Proteomes" id="UP000863257"/>
    </source>
</evidence>
<keyword evidence="13" id="KW-0406">Ion transport</keyword>
<evidence type="ECO:0000256" key="14">
    <source>
        <dbReference type="ARBA" id="ARBA00023225"/>
    </source>
</evidence>
<dbReference type="GO" id="GO:0016887">
    <property type="term" value="F:ATP hydrolysis activity"/>
    <property type="evidence" value="ECO:0007669"/>
    <property type="project" value="InterPro"/>
</dbReference>
<name>A0A8H9N191_VIBVL</name>
<evidence type="ECO:0000256" key="8">
    <source>
        <dbReference type="ARBA" id="ARBA00022781"/>
    </source>
</evidence>
<evidence type="ECO:0000256" key="5">
    <source>
        <dbReference type="ARBA" id="ARBA00022448"/>
    </source>
</evidence>
<feature type="domain" description="AAA+ ATPase" evidence="17">
    <location>
        <begin position="154"/>
        <end position="337"/>
    </location>
</feature>
<comment type="caution">
    <text evidence="18">The sequence shown here is derived from an EMBL/GenBank/DDBJ whole genome shotgun (WGS) entry which is preliminary data.</text>
</comment>
<dbReference type="AlphaFoldDB" id="A0A8H9N191"/>
<organism evidence="18 19">
    <name type="scientific">Vibrio vulnificus</name>
    <dbReference type="NCBI Taxonomy" id="672"/>
    <lineage>
        <taxon>Bacteria</taxon>
        <taxon>Pseudomonadati</taxon>
        <taxon>Pseudomonadota</taxon>
        <taxon>Gammaproteobacteria</taxon>
        <taxon>Vibrionales</taxon>
        <taxon>Vibrionaceae</taxon>
        <taxon>Vibrio</taxon>
    </lineage>
</organism>
<evidence type="ECO:0000256" key="15">
    <source>
        <dbReference type="ARBA" id="ARBA00023310"/>
    </source>
</evidence>
<evidence type="ECO:0000256" key="12">
    <source>
        <dbReference type="ARBA" id="ARBA00022967"/>
    </source>
</evidence>
<evidence type="ECO:0000256" key="10">
    <source>
        <dbReference type="ARBA" id="ARBA00022840"/>
    </source>
</evidence>
<dbReference type="PANTHER" id="PTHR15184">
    <property type="entry name" value="ATP SYNTHASE"/>
    <property type="match status" value="1"/>
</dbReference>
<keyword evidence="11" id="KW-0653">Protein transport</keyword>
<dbReference type="GO" id="GO:0046933">
    <property type="term" value="F:proton-transporting ATP synthase activity, rotational mechanism"/>
    <property type="evidence" value="ECO:0007669"/>
    <property type="project" value="TreeGrafter"/>
</dbReference>
<dbReference type="EMBL" id="DACRBY010000017">
    <property type="protein sequence ID" value="HAS8540959.1"/>
    <property type="molecule type" value="Genomic_DNA"/>
</dbReference>
<evidence type="ECO:0000256" key="2">
    <source>
        <dbReference type="ARBA" id="ARBA00008936"/>
    </source>
</evidence>
<dbReference type="InterPro" id="IPR040627">
    <property type="entry name" value="T3SS_ATPase_C"/>
</dbReference>
<dbReference type="PANTHER" id="PTHR15184:SF81">
    <property type="entry name" value="FLAGELLUM-SPECIFIC ATP SYNTHASE"/>
    <property type="match status" value="1"/>
</dbReference>
<dbReference type="Pfam" id="PF00006">
    <property type="entry name" value="ATP-synt_ab"/>
    <property type="match status" value="1"/>
</dbReference>
<gene>
    <name evidence="18" type="ORF">I7730_14305</name>
</gene>
<dbReference type="GO" id="GO:0008564">
    <property type="term" value="F:protein-exporting ATPase activity"/>
    <property type="evidence" value="ECO:0007669"/>
    <property type="project" value="UniProtKB-EC"/>
</dbReference>
<sequence length="440" mass="46514">MKVLDGLSKRNQISSTFTQVGRVKNVSGITVEVEGLSAPLGARCAIETNNGLVMADVVGFKASLSRLQPLSGVEGINPNSKVSIVTTSSSLPFSEDMLGTVIDPCGNILIGKDCTPDMHLPLTSQPLSISERGEINRVFKTGIKAIDTLTPIGFGQRIGLFAGTGVGKSVTLAMITQFSSADVVVVGLIGERGREVSDFAMNTLSSEARKKSVIVAAPADYSPILRMQGAEAATAIAEHYRDKGLNVLLLIDSVSRYAIAQREVAGSAGEPPTTKGYPPSVFAKLPFLIERAGAAKAGGSITAIYTVLAEGDDLNGVIIDAARGVLDGHVVLSRAIAEKGIYPAIDIPKSISRLAQELLNKDDYSKVLKVKGLFSLLAENHDLVSLGLIEPGKNPELDLALDMKGDLDSLVKQDIGEISNESHLRQTVEAVTKRLSTLRV</sequence>
<keyword evidence="5" id="KW-0813">Transport</keyword>
<reference evidence="18" key="1">
    <citation type="journal article" date="2018" name="Genome Biol.">
        <title>SKESA: strategic k-mer extension for scrupulous assemblies.</title>
        <authorList>
            <person name="Souvorov A."/>
            <person name="Agarwala R."/>
            <person name="Lipman D.J."/>
        </authorList>
    </citation>
    <scope>NUCLEOTIDE SEQUENCE</scope>
    <source>
        <strain evidence="18">BCW_3452</strain>
    </source>
</reference>
<dbReference type="NCBIfam" id="TIGR01026">
    <property type="entry name" value="fliI_yscN"/>
    <property type="match status" value="1"/>
</dbReference>
<dbReference type="SMART" id="SM00382">
    <property type="entry name" value="AAA"/>
    <property type="match status" value="1"/>
</dbReference>
<comment type="catalytic activity">
    <reaction evidence="16">
        <text>ATP + H2O + cellular proteinSide 1 = ADP + phosphate + cellular proteinSide 2.</text>
        <dbReference type="EC" id="7.4.2.8"/>
    </reaction>
</comment>
<proteinExistence type="inferred from homology"/>
<keyword evidence="12" id="KW-1278">Translocase</keyword>
<keyword evidence="9" id="KW-1005">Bacterial flagellum biogenesis</keyword>
<keyword evidence="14" id="KW-1006">Bacterial flagellum protein export</keyword>
<reference evidence="18" key="2">
    <citation type="submission" date="2019-01" db="EMBL/GenBank/DDBJ databases">
        <authorList>
            <consortium name="NCBI Pathogen Detection Project"/>
        </authorList>
    </citation>
    <scope>NUCLEOTIDE SEQUENCE</scope>
    <source>
        <strain evidence="18">BCW_3452</strain>
    </source>
</reference>
<dbReference type="EC" id="7.1.2.2" evidence="3"/>
<dbReference type="InterPro" id="IPR050053">
    <property type="entry name" value="ATPase_alpha/beta_chains"/>
</dbReference>
<comment type="subcellular location">
    <subcellularLocation>
        <location evidence="1">Cytoplasm</location>
    </subcellularLocation>
</comment>
<evidence type="ECO:0000256" key="9">
    <source>
        <dbReference type="ARBA" id="ARBA00022795"/>
    </source>
</evidence>
<evidence type="ECO:0000256" key="16">
    <source>
        <dbReference type="ARBA" id="ARBA00034006"/>
    </source>
</evidence>